<name>A0AC61PI93_9FIRM</name>
<dbReference type="EMBL" id="FWXZ01000001">
    <property type="protein sequence ID" value="SMC38436.1"/>
    <property type="molecule type" value="Genomic_DNA"/>
</dbReference>
<evidence type="ECO:0000313" key="2">
    <source>
        <dbReference type="Proteomes" id="UP000192328"/>
    </source>
</evidence>
<dbReference type="Proteomes" id="UP000192328">
    <property type="component" value="Unassembled WGS sequence"/>
</dbReference>
<evidence type="ECO:0000313" key="1">
    <source>
        <dbReference type="EMBL" id="SMC38436.1"/>
    </source>
</evidence>
<protein>
    <submittedName>
        <fullName evidence="1">Ribosome biogenesis GTPase</fullName>
    </submittedName>
</protein>
<reference evidence="1" key="1">
    <citation type="submission" date="2017-04" db="EMBL/GenBank/DDBJ databases">
        <authorList>
            <person name="Varghese N."/>
            <person name="Submissions S."/>
        </authorList>
    </citation>
    <scope>NUCLEOTIDE SEQUENCE</scope>
    <source>
        <strain evidence="1">WTE2008</strain>
    </source>
</reference>
<organism evidence="1 2">
    <name type="scientific">Aristaeella lactis</name>
    <dbReference type="NCBI Taxonomy" id="3046383"/>
    <lineage>
        <taxon>Bacteria</taxon>
        <taxon>Bacillati</taxon>
        <taxon>Bacillota</taxon>
        <taxon>Clostridia</taxon>
        <taxon>Eubacteriales</taxon>
        <taxon>Aristaeellaceae</taxon>
        <taxon>Aristaeella</taxon>
    </lineage>
</organism>
<proteinExistence type="predicted"/>
<accession>A0AC61PI93</accession>
<comment type="caution">
    <text evidence="1">The sequence shown here is derived from an EMBL/GenBank/DDBJ whole genome shotgun (WGS) entry which is preliminary data.</text>
</comment>
<keyword evidence="2" id="KW-1185">Reference proteome</keyword>
<sequence length="309" mass="34961">MDEDRNMTEKQTEDLDLIRGTLVRGIGGFYTIRDENLREYTVRCKKKFRHERITPMVGDEVLFSPGQGEEHGWLEQILPRSTECLRPPVANVTRLVIVIAPVPKPDMILVDRQISRANSQGMDVLVVVTKHDLDPELPKQIETEYRTAGIPVISVSAKDGTGLETLRKTLADRKLSCFTGQSGAGKSTLLNALLGLELETGDISRKIERGKNTTRHTELIEKNGIRVMDTAGFNLLEAEKELDPASLKDRYPEFEPYEGKCRFDACLHDREPGCAVEEAANKGEISPERLKRYRILLAEAREIWRGRYD</sequence>
<gene>
    <name evidence="1" type="ORF">SAMN06297397_0473</name>
</gene>